<dbReference type="AlphaFoldDB" id="A0A6A6R0I5"/>
<keyword evidence="2" id="KW-1185">Reference proteome</keyword>
<dbReference type="Pfam" id="PF05704">
    <property type="entry name" value="Caps_synth"/>
    <property type="match status" value="1"/>
</dbReference>
<evidence type="ECO:0000313" key="1">
    <source>
        <dbReference type="EMBL" id="KAF2496927.1"/>
    </source>
</evidence>
<dbReference type="SUPFAM" id="SSF53448">
    <property type="entry name" value="Nucleotide-diphospho-sugar transferases"/>
    <property type="match status" value="1"/>
</dbReference>
<evidence type="ECO:0000313" key="2">
    <source>
        <dbReference type="Proteomes" id="UP000799750"/>
    </source>
</evidence>
<name>A0A6A6R0I5_9PEZI</name>
<dbReference type="EMBL" id="MU004187">
    <property type="protein sequence ID" value="KAF2496927.1"/>
    <property type="molecule type" value="Genomic_DNA"/>
</dbReference>
<dbReference type="InterPro" id="IPR029044">
    <property type="entry name" value="Nucleotide-diphossugar_trans"/>
</dbReference>
<dbReference type="Proteomes" id="UP000799750">
    <property type="component" value="Unassembled WGS sequence"/>
</dbReference>
<accession>A0A6A6R0I5</accession>
<proteinExistence type="predicted"/>
<gene>
    <name evidence="1" type="ORF">BU16DRAFT_459389</name>
</gene>
<reference evidence="1" key="1">
    <citation type="journal article" date="2020" name="Stud. Mycol.">
        <title>101 Dothideomycetes genomes: a test case for predicting lifestyles and emergence of pathogens.</title>
        <authorList>
            <person name="Haridas S."/>
            <person name="Albert R."/>
            <person name="Binder M."/>
            <person name="Bloem J."/>
            <person name="Labutti K."/>
            <person name="Salamov A."/>
            <person name="Andreopoulos B."/>
            <person name="Baker S."/>
            <person name="Barry K."/>
            <person name="Bills G."/>
            <person name="Bluhm B."/>
            <person name="Cannon C."/>
            <person name="Castanera R."/>
            <person name="Culley D."/>
            <person name="Daum C."/>
            <person name="Ezra D."/>
            <person name="Gonzalez J."/>
            <person name="Henrissat B."/>
            <person name="Kuo A."/>
            <person name="Liang C."/>
            <person name="Lipzen A."/>
            <person name="Lutzoni F."/>
            <person name="Magnuson J."/>
            <person name="Mondo S."/>
            <person name="Nolan M."/>
            <person name="Ohm R."/>
            <person name="Pangilinan J."/>
            <person name="Park H.-J."/>
            <person name="Ramirez L."/>
            <person name="Alfaro M."/>
            <person name="Sun H."/>
            <person name="Tritt A."/>
            <person name="Yoshinaga Y."/>
            <person name="Zwiers L.-H."/>
            <person name="Turgeon B."/>
            <person name="Goodwin S."/>
            <person name="Spatafora J."/>
            <person name="Crous P."/>
            <person name="Grigoriev I."/>
        </authorList>
    </citation>
    <scope>NUCLEOTIDE SEQUENCE</scope>
    <source>
        <strain evidence="1">CBS 269.34</strain>
    </source>
</reference>
<organism evidence="1 2">
    <name type="scientific">Lophium mytilinum</name>
    <dbReference type="NCBI Taxonomy" id="390894"/>
    <lineage>
        <taxon>Eukaryota</taxon>
        <taxon>Fungi</taxon>
        <taxon>Dikarya</taxon>
        <taxon>Ascomycota</taxon>
        <taxon>Pezizomycotina</taxon>
        <taxon>Dothideomycetes</taxon>
        <taxon>Pleosporomycetidae</taxon>
        <taxon>Mytilinidiales</taxon>
        <taxon>Mytilinidiaceae</taxon>
        <taxon>Lophium</taxon>
    </lineage>
</organism>
<dbReference type="InterPro" id="IPR008441">
    <property type="entry name" value="AfumC-like_glycosyl_Trfase"/>
</dbReference>
<dbReference type="Gene3D" id="3.90.550.20">
    <property type="match status" value="1"/>
</dbReference>
<protein>
    <recommendedName>
        <fullName evidence="3">Capsule polysaccharide biosynthesis protein</fullName>
    </recommendedName>
</protein>
<sequence length="411" mass="46010">MSSPPPNYPIPTGLHPIPPSNLDLRPDSAIDQTLLHPLPISSSSKNIWFFWHAGYPSLHPYTRRNIRAWHRRLAPHGWVIRVLDLAPNSPLNISNYLDVSDPQLFPAAFRDGTIGGAYALQHASDLVRWPLLLRYGGVYADVGLLQIGDLDRLWSATVGSAGSRFEVLAYDDGGGVGRGLCNYFLGSGKGNELFARCQRLLVELWEGRTSTEGMHASPLLKGVPLLEGTFSFEEEEGKAVIGHEEARRMLSDYIVQGQVMTLVMNLVDVEGGWDGPGYVKEHVYGIEFMVGAQLINELTAWDGGLAFRLMSLEMPREGEGESEEQKRAREIVETILRKSFGFKLAHGMILKAYKHTLGSLWRENEGSDDVVGTYAHWLRYAMVYWTQDEIPSPVEYKGNEPYKIGPMLREE</sequence>
<dbReference type="GO" id="GO:0016757">
    <property type="term" value="F:glycosyltransferase activity"/>
    <property type="evidence" value="ECO:0007669"/>
    <property type="project" value="InterPro"/>
</dbReference>
<dbReference type="OrthoDB" id="409543at2759"/>
<evidence type="ECO:0008006" key="3">
    <source>
        <dbReference type="Google" id="ProtNLM"/>
    </source>
</evidence>